<dbReference type="InterPro" id="IPR032675">
    <property type="entry name" value="LRR_dom_sf"/>
</dbReference>
<dbReference type="SUPFAM" id="SSF52047">
    <property type="entry name" value="RNI-like"/>
    <property type="match status" value="1"/>
</dbReference>
<evidence type="ECO:0008006" key="3">
    <source>
        <dbReference type="Google" id="ProtNLM"/>
    </source>
</evidence>
<evidence type="ECO:0000313" key="2">
    <source>
        <dbReference type="Proteomes" id="UP000292702"/>
    </source>
</evidence>
<dbReference type="Gene3D" id="3.80.10.10">
    <property type="entry name" value="Ribonuclease Inhibitor"/>
    <property type="match status" value="1"/>
</dbReference>
<proteinExistence type="predicted"/>
<accession>A0A4R0RF25</accession>
<name>A0A4R0RF25_9APHY</name>
<evidence type="ECO:0000313" key="1">
    <source>
        <dbReference type="EMBL" id="TCD65796.1"/>
    </source>
</evidence>
<gene>
    <name evidence="1" type="ORF">EIP91_002189</name>
</gene>
<dbReference type="Proteomes" id="UP000292702">
    <property type="component" value="Unassembled WGS sequence"/>
</dbReference>
<protein>
    <recommendedName>
        <fullName evidence="3">F-box domain-containing protein</fullName>
    </recommendedName>
</protein>
<keyword evidence="2" id="KW-1185">Reference proteome</keyword>
<reference evidence="1 2" key="1">
    <citation type="submission" date="2018-11" db="EMBL/GenBank/DDBJ databases">
        <title>Genome assembly of Steccherinum ochraceum LE-BIN_3174, the white-rot fungus of the Steccherinaceae family (The Residual Polyporoid clade, Polyporales, Basidiomycota).</title>
        <authorList>
            <person name="Fedorova T.V."/>
            <person name="Glazunova O.A."/>
            <person name="Landesman E.O."/>
            <person name="Moiseenko K.V."/>
            <person name="Psurtseva N.V."/>
            <person name="Savinova O.S."/>
            <person name="Shakhova N.V."/>
            <person name="Tyazhelova T.V."/>
            <person name="Vasina D.V."/>
        </authorList>
    </citation>
    <scope>NUCLEOTIDE SEQUENCE [LARGE SCALE GENOMIC DNA]</scope>
    <source>
        <strain evidence="1 2">LE-BIN_3174</strain>
    </source>
</reference>
<comment type="caution">
    <text evidence="1">The sequence shown here is derived from an EMBL/GenBank/DDBJ whole genome shotgun (WGS) entry which is preliminary data.</text>
</comment>
<dbReference type="OrthoDB" id="10651659at2759"/>
<sequence length="503" mass="56844">MNRSRGVPLEVHLKQLEELSPPCDDVIHVVLDELPRIRVLHLSLFKSTYVEYEDLLAESAEELETLEITFGDSAFNRDHMSRHPFPPTIMTMPVLSTLNISGFDAIFAVSLAGRACPSLQHLRIRVPHQLPENLATADILLDALHRMTRLITLDVGSSVLPTTLPPETRTTIFCPSLKSLRLAGRVSHMNWLLRHMQLPTKVTIDLAIFDPQPGLLLDLPTSLPFTNGELEELGNHLRGAFTSICSVEDNLPTPLSHAACFSTERTGASHKARSGPSMFHIMLSDSPTAIQDQFTASAGKLSYSGTDDEEADFDEMRNLVQKLPITCERTLHLRMYDTLTSPTNMVDTIWDTLPLHDVHTLFLSGVPRPTISPDRQGSCSTKLLTTFLNFVVPMTSVENLIVHGWEPFWLRELLVPNPAVYNDVRFTDGSFPSLRNLTLIRSPQPLIAPADEGKALRDVFRSRERKSRRIRNLFLRDYRDLDIVPLRLWMFFMQCVRDGVDQW</sequence>
<organism evidence="1 2">
    <name type="scientific">Steccherinum ochraceum</name>
    <dbReference type="NCBI Taxonomy" id="92696"/>
    <lineage>
        <taxon>Eukaryota</taxon>
        <taxon>Fungi</taxon>
        <taxon>Dikarya</taxon>
        <taxon>Basidiomycota</taxon>
        <taxon>Agaricomycotina</taxon>
        <taxon>Agaricomycetes</taxon>
        <taxon>Polyporales</taxon>
        <taxon>Steccherinaceae</taxon>
        <taxon>Steccherinum</taxon>
    </lineage>
</organism>
<dbReference type="EMBL" id="RWJN01000163">
    <property type="protein sequence ID" value="TCD65796.1"/>
    <property type="molecule type" value="Genomic_DNA"/>
</dbReference>
<dbReference type="AlphaFoldDB" id="A0A4R0RF25"/>